<dbReference type="PROSITE" id="PS50082">
    <property type="entry name" value="WD_REPEATS_2"/>
    <property type="match status" value="5"/>
</dbReference>
<feature type="repeat" description="WD" evidence="3">
    <location>
        <begin position="204"/>
        <end position="236"/>
    </location>
</feature>
<dbReference type="Pfam" id="PF08817">
    <property type="entry name" value="YukD"/>
    <property type="match status" value="1"/>
</dbReference>
<comment type="caution">
    <text evidence="5">The sequence shown here is derived from an EMBL/GenBank/DDBJ whole genome shotgun (WGS) entry which is preliminary data.</text>
</comment>
<dbReference type="Gene3D" id="2.130.10.10">
    <property type="entry name" value="YVTN repeat-like/Quinoprotein amine dehydrogenase"/>
    <property type="match status" value="3"/>
</dbReference>
<evidence type="ECO:0000313" key="6">
    <source>
        <dbReference type="Proteomes" id="UP000248706"/>
    </source>
</evidence>
<feature type="repeat" description="WD" evidence="3">
    <location>
        <begin position="329"/>
        <end position="370"/>
    </location>
</feature>
<dbReference type="Pfam" id="PF00400">
    <property type="entry name" value="WD40"/>
    <property type="match status" value="7"/>
</dbReference>
<dbReference type="SUPFAM" id="SSF50978">
    <property type="entry name" value="WD40 repeat-like"/>
    <property type="match status" value="1"/>
</dbReference>
<evidence type="ECO:0000256" key="1">
    <source>
        <dbReference type="ARBA" id="ARBA00022574"/>
    </source>
</evidence>
<accession>A0A328VBM7</accession>
<proteinExistence type="predicted"/>
<dbReference type="SMART" id="SM00320">
    <property type="entry name" value="WD40"/>
    <property type="match status" value="7"/>
</dbReference>
<keyword evidence="4" id="KW-0472">Membrane</keyword>
<sequence length="502" mass="53179">MLEVIIEDSLSGLRYPVEVSGEAPLWSLVPALVKVLKLPLEDSTGNRLSYRLSLAESGRELPRELSLEEAGVKAGTSLLLRPYVVGPAASGRGPVEDGLHDAVTLVDATALPAVGVLGSPAADGGQQAAGRKRSRRLVLSLLGLTVVGVAGASAGYAAYRSGVLGGWLTMQQRQGRPATTAVPKQTPTPTAAPLPTTARASLVFTQHRQTVRSLAWSPDGKLLASGSLDGQLLIWNTQGQVQHTFTVNGAVRTLAWSPDGTQLALGAGSAVQFLDPYNGTPLTQPLRQHTATVTAVAWAPHGQARLVSTSLDKLAIVWDGKLWRPLQVFRRHTSPLEAASWAADGQTIATASTGGLVRVWRADSDQELHGYYQDGQIALRTLAFAPTGMLLAVGGDDGLIRLWNGLTCQRQQAGAFGTQCVDGPQHLHLHTQPLRTLAWSPDGRLLASAGNDGLLAVWYPTHSQMPLFTVRLGAPILSLQWSADGQTIATAAGNRVTLWQLS</sequence>
<dbReference type="InterPro" id="IPR050505">
    <property type="entry name" value="WDR55/POC1"/>
</dbReference>
<keyword evidence="4" id="KW-1133">Transmembrane helix</keyword>
<keyword evidence="1 3" id="KW-0853">WD repeat</keyword>
<dbReference type="PANTHER" id="PTHR44019:SF8">
    <property type="entry name" value="POC1 CENTRIOLAR PROTEIN HOMOLOG"/>
    <property type="match status" value="1"/>
</dbReference>
<dbReference type="InterPro" id="IPR015943">
    <property type="entry name" value="WD40/YVTN_repeat-like_dom_sf"/>
</dbReference>
<dbReference type="RefSeq" id="WP_112427534.1">
    <property type="nucleotide sequence ID" value="NZ_MCIF01000002.1"/>
</dbReference>
<dbReference type="EMBL" id="MCIF01000002">
    <property type="protein sequence ID" value="RAQ95096.1"/>
    <property type="molecule type" value="Genomic_DNA"/>
</dbReference>
<dbReference type="InterPro" id="IPR024962">
    <property type="entry name" value="YukD-like"/>
</dbReference>
<keyword evidence="6" id="KW-1185">Reference proteome</keyword>
<dbReference type="AlphaFoldDB" id="A0A328VBM7"/>
<evidence type="ECO:0000313" key="5">
    <source>
        <dbReference type="EMBL" id="RAQ95096.1"/>
    </source>
</evidence>
<feature type="repeat" description="WD" evidence="3">
    <location>
        <begin position="286"/>
        <end position="319"/>
    </location>
</feature>
<evidence type="ECO:0000256" key="3">
    <source>
        <dbReference type="PROSITE-ProRule" id="PRU00221"/>
    </source>
</evidence>
<evidence type="ECO:0000256" key="4">
    <source>
        <dbReference type="SAM" id="Phobius"/>
    </source>
</evidence>
<evidence type="ECO:0000256" key="2">
    <source>
        <dbReference type="ARBA" id="ARBA00022737"/>
    </source>
</evidence>
<reference evidence="5 6" key="1">
    <citation type="submission" date="2016-08" db="EMBL/GenBank/DDBJ databases">
        <title>Analysis of Carbohydrate Active Enzymes in Thermogemmatispora T81 Reveals Carbohydrate Degradation Ability.</title>
        <authorList>
            <person name="Tomazini A."/>
            <person name="Lal S."/>
            <person name="Stott M."/>
            <person name="Henrissat B."/>
            <person name="Polikarpov I."/>
            <person name="Sparling R."/>
            <person name="Levin D.B."/>
        </authorList>
    </citation>
    <scope>NUCLEOTIDE SEQUENCE [LARGE SCALE GENOMIC DNA]</scope>
    <source>
        <strain evidence="5 6">T81</strain>
    </source>
</reference>
<gene>
    <name evidence="5" type="ORF">A4R35_06080</name>
</gene>
<keyword evidence="4" id="KW-0812">Transmembrane</keyword>
<feature type="transmembrane region" description="Helical" evidence="4">
    <location>
        <begin position="137"/>
        <end position="159"/>
    </location>
</feature>
<protein>
    <submittedName>
        <fullName evidence="5">Uncharacterized protein</fullName>
    </submittedName>
</protein>
<dbReference type="InterPro" id="IPR001680">
    <property type="entry name" value="WD40_rpt"/>
</dbReference>
<dbReference type="OrthoDB" id="148002at2"/>
<feature type="repeat" description="WD" evidence="3">
    <location>
        <begin position="372"/>
        <end position="404"/>
    </location>
</feature>
<keyword evidence="2" id="KW-0677">Repeat</keyword>
<dbReference type="CDD" id="cd00200">
    <property type="entry name" value="WD40"/>
    <property type="match status" value="1"/>
</dbReference>
<feature type="repeat" description="WD" evidence="3">
    <location>
        <begin position="427"/>
        <end position="458"/>
    </location>
</feature>
<dbReference type="PROSITE" id="PS50294">
    <property type="entry name" value="WD_REPEATS_REGION"/>
    <property type="match status" value="5"/>
</dbReference>
<dbReference type="PANTHER" id="PTHR44019">
    <property type="entry name" value="WD REPEAT-CONTAINING PROTEIN 55"/>
    <property type="match status" value="1"/>
</dbReference>
<organism evidence="5 6">
    <name type="scientific">Thermogemmatispora tikiterensis</name>
    <dbReference type="NCBI Taxonomy" id="1825093"/>
    <lineage>
        <taxon>Bacteria</taxon>
        <taxon>Bacillati</taxon>
        <taxon>Chloroflexota</taxon>
        <taxon>Ktedonobacteria</taxon>
        <taxon>Thermogemmatisporales</taxon>
        <taxon>Thermogemmatisporaceae</taxon>
        <taxon>Thermogemmatispora</taxon>
    </lineage>
</organism>
<name>A0A328VBM7_9CHLR</name>
<dbReference type="InterPro" id="IPR036322">
    <property type="entry name" value="WD40_repeat_dom_sf"/>
</dbReference>
<dbReference type="Proteomes" id="UP000248706">
    <property type="component" value="Unassembled WGS sequence"/>
</dbReference>